<dbReference type="Gene3D" id="3.20.20.80">
    <property type="entry name" value="Glycosidases"/>
    <property type="match status" value="1"/>
</dbReference>
<feature type="domain" description="Glycosyl hydrolase family 30 TIM-barrel" evidence="6">
    <location>
        <begin position="68"/>
        <end position="367"/>
    </location>
</feature>
<dbReference type="InterPro" id="IPR017853">
    <property type="entry name" value="GH"/>
</dbReference>
<evidence type="ECO:0000256" key="1">
    <source>
        <dbReference type="ARBA" id="ARBA00005382"/>
    </source>
</evidence>
<evidence type="ECO:0000256" key="5">
    <source>
        <dbReference type="SAM" id="SignalP"/>
    </source>
</evidence>
<evidence type="ECO:0000256" key="2">
    <source>
        <dbReference type="ARBA" id="ARBA00022729"/>
    </source>
</evidence>
<evidence type="ECO:0000256" key="4">
    <source>
        <dbReference type="RuleBase" id="RU361188"/>
    </source>
</evidence>
<dbReference type="InterPro" id="IPR033453">
    <property type="entry name" value="Glyco_hydro_30_TIM-barrel"/>
</dbReference>
<keyword evidence="4" id="KW-0326">Glycosidase</keyword>
<dbReference type="InterPro" id="IPR001139">
    <property type="entry name" value="Glyco_hydro_30"/>
</dbReference>
<feature type="signal peptide" evidence="5">
    <location>
        <begin position="1"/>
        <end position="18"/>
    </location>
</feature>
<keyword evidence="2 5" id="KW-0732">Signal</keyword>
<feature type="chain" id="PRO_5007856062" evidence="5">
    <location>
        <begin position="19"/>
        <end position="498"/>
    </location>
</feature>
<dbReference type="AlphaFoldDB" id="A0A165CKG4"/>
<sequence>MIARAVYTSLLLFSSAGAQQIWDIWVTEYDQSALFQRQTWSTPINFVSPGDIGQADIVVDDGTVYQDIDGFGAALTDSSAQILSSLKSQNSGAYWNLLGSLFDPTDGADSAALSMLRVPLGASDFSPYAYSYNDEEDTSLSEFSLDAAPWYLWNTLYDIKSIAGGQLKIIVSPWSAPGWMKDSGSMLGGTFLGQYTDTYAQYLFKSVQGFANKGFGVYGITIQNEPENNNPTLPSMLLDADTEANIASKLRSLLDNGGFGYTKIIAYDHNWDQAANYPVQAINDAYDAFTGAAFHCYGGSVDQQMSFHNAEASKELYFTECSGTLYTDWWSDIKWNMDTLVIGSLSYFSRSAMFWNLALDGNGNPKLPGASSCNNPGCRGVVTVNDDGSYTLNQEYYALAHGSRAIVPKDPGGPFGQRIGVSVGGYLNYELQVGAYKTGRSTSENTDWNRYSLVVLNWQDGANGGSASPVQTTIKFRDQQATYSFPVGVTTLWWFAEN</sequence>
<dbReference type="EMBL" id="KV424133">
    <property type="protein sequence ID" value="KZT50959.1"/>
    <property type="molecule type" value="Genomic_DNA"/>
</dbReference>
<dbReference type="InterPro" id="IPR013780">
    <property type="entry name" value="Glyco_hydro_b"/>
</dbReference>
<gene>
    <name evidence="7" type="ORF">CALCODRAFT_552123</name>
</gene>
<comment type="similarity">
    <text evidence="1 4">Belongs to the glycosyl hydrolase 30 family.</text>
</comment>
<accession>A0A165CKG4</accession>
<dbReference type="SUPFAM" id="SSF51445">
    <property type="entry name" value="(Trans)glycosidases"/>
    <property type="match status" value="1"/>
</dbReference>
<evidence type="ECO:0000256" key="3">
    <source>
        <dbReference type="ARBA" id="ARBA00022801"/>
    </source>
</evidence>
<dbReference type="OrthoDB" id="2160638at2759"/>
<dbReference type="PANTHER" id="PTHR11069">
    <property type="entry name" value="GLUCOSYLCERAMIDASE"/>
    <property type="match status" value="1"/>
</dbReference>
<reference evidence="7 8" key="1">
    <citation type="journal article" date="2016" name="Mol. Biol. Evol.">
        <title>Comparative Genomics of Early-Diverging Mushroom-Forming Fungi Provides Insights into the Origins of Lignocellulose Decay Capabilities.</title>
        <authorList>
            <person name="Nagy L.G."/>
            <person name="Riley R."/>
            <person name="Tritt A."/>
            <person name="Adam C."/>
            <person name="Daum C."/>
            <person name="Floudas D."/>
            <person name="Sun H."/>
            <person name="Yadav J.S."/>
            <person name="Pangilinan J."/>
            <person name="Larsson K.H."/>
            <person name="Matsuura K."/>
            <person name="Barry K."/>
            <person name="Labutti K."/>
            <person name="Kuo R."/>
            <person name="Ohm R.A."/>
            <person name="Bhattacharya S.S."/>
            <person name="Shirouzu T."/>
            <person name="Yoshinaga Y."/>
            <person name="Martin F.M."/>
            <person name="Grigoriev I.V."/>
            <person name="Hibbett D.S."/>
        </authorList>
    </citation>
    <scope>NUCLEOTIDE SEQUENCE [LARGE SCALE GENOMIC DNA]</scope>
    <source>
        <strain evidence="7 8">HHB12733</strain>
    </source>
</reference>
<dbReference type="Pfam" id="PF02055">
    <property type="entry name" value="Glyco_hydro_30"/>
    <property type="match status" value="1"/>
</dbReference>
<dbReference type="Proteomes" id="UP000076842">
    <property type="component" value="Unassembled WGS sequence"/>
</dbReference>
<proteinExistence type="inferred from homology"/>
<organism evidence="7 8">
    <name type="scientific">Calocera cornea HHB12733</name>
    <dbReference type="NCBI Taxonomy" id="1353952"/>
    <lineage>
        <taxon>Eukaryota</taxon>
        <taxon>Fungi</taxon>
        <taxon>Dikarya</taxon>
        <taxon>Basidiomycota</taxon>
        <taxon>Agaricomycotina</taxon>
        <taxon>Dacrymycetes</taxon>
        <taxon>Dacrymycetales</taxon>
        <taxon>Dacrymycetaceae</taxon>
        <taxon>Calocera</taxon>
    </lineage>
</organism>
<protein>
    <submittedName>
        <fullName evidence="7">Glycoside hydrolase family 30 protein</fullName>
    </submittedName>
</protein>
<keyword evidence="8" id="KW-1185">Reference proteome</keyword>
<keyword evidence="3 4" id="KW-0378">Hydrolase</keyword>
<dbReference type="Gene3D" id="2.60.40.1180">
    <property type="entry name" value="Golgi alpha-mannosidase II"/>
    <property type="match status" value="1"/>
</dbReference>
<evidence type="ECO:0000313" key="8">
    <source>
        <dbReference type="Proteomes" id="UP000076842"/>
    </source>
</evidence>
<dbReference type="PANTHER" id="PTHR11069:SF23">
    <property type="entry name" value="LYSOSOMAL ACID GLUCOSYLCERAMIDASE"/>
    <property type="match status" value="1"/>
</dbReference>
<dbReference type="InParanoid" id="A0A165CKG4"/>
<evidence type="ECO:0000259" key="6">
    <source>
        <dbReference type="Pfam" id="PF02055"/>
    </source>
</evidence>
<name>A0A165CKG4_9BASI</name>
<dbReference type="STRING" id="1353952.A0A165CKG4"/>
<dbReference type="GO" id="GO:0006680">
    <property type="term" value="P:glucosylceramide catabolic process"/>
    <property type="evidence" value="ECO:0007669"/>
    <property type="project" value="TreeGrafter"/>
</dbReference>
<evidence type="ECO:0000313" key="7">
    <source>
        <dbReference type="EMBL" id="KZT50959.1"/>
    </source>
</evidence>
<dbReference type="GO" id="GO:0016020">
    <property type="term" value="C:membrane"/>
    <property type="evidence" value="ECO:0007669"/>
    <property type="project" value="GOC"/>
</dbReference>
<dbReference type="GO" id="GO:0004348">
    <property type="term" value="F:glucosylceramidase activity"/>
    <property type="evidence" value="ECO:0007669"/>
    <property type="project" value="InterPro"/>
</dbReference>